<accession>A0A2T3LF79</accession>
<dbReference type="Proteomes" id="UP000241803">
    <property type="component" value="Unassembled WGS sequence"/>
</dbReference>
<protein>
    <submittedName>
        <fullName evidence="1">Uncharacterized protein</fullName>
    </submittedName>
</protein>
<dbReference type="EMBL" id="PYOC01000001">
    <property type="protein sequence ID" value="PSV50040.1"/>
    <property type="molecule type" value="Genomic_DNA"/>
</dbReference>
<comment type="caution">
    <text evidence="1">The sequence shown here is derived from an EMBL/GenBank/DDBJ whole genome shotgun (WGS) entry which is preliminary data.</text>
</comment>
<evidence type="ECO:0000313" key="2">
    <source>
        <dbReference type="Proteomes" id="UP000241803"/>
    </source>
</evidence>
<evidence type="ECO:0000313" key="1">
    <source>
        <dbReference type="EMBL" id="PSV50040.1"/>
    </source>
</evidence>
<keyword evidence="2" id="KW-1185">Reference proteome</keyword>
<organism evidence="1 2">
    <name type="scientific">Photobacterium indicum</name>
    <dbReference type="NCBI Taxonomy" id="81447"/>
    <lineage>
        <taxon>Bacteria</taxon>
        <taxon>Pseudomonadati</taxon>
        <taxon>Pseudomonadota</taxon>
        <taxon>Gammaproteobacteria</taxon>
        <taxon>Vibrionales</taxon>
        <taxon>Vibrionaceae</taxon>
        <taxon>Photobacterium</taxon>
    </lineage>
</organism>
<proteinExistence type="predicted"/>
<name>A0A2T3LF79_9GAMM</name>
<dbReference type="RefSeq" id="WP_107252624.1">
    <property type="nucleotide sequence ID" value="NZ_PYOC01000001.1"/>
</dbReference>
<dbReference type="AlphaFoldDB" id="A0A2T3LF79"/>
<gene>
    <name evidence="1" type="ORF">C9J47_05680</name>
</gene>
<reference evidence="1 2" key="1">
    <citation type="submission" date="2018-03" db="EMBL/GenBank/DDBJ databases">
        <title>Whole genome sequencing of Histamine producing bacteria.</title>
        <authorList>
            <person name="Butler K."/>
        </authorList>
    </citation>
    <scope>NUCLEOTIDE SEQUENCE [LARGE SCALE GENOMIC DNA]</scope>
    <source>
        <strain evidence="1 2">ATCC 19614</strain>
    </source>
</reference>
<sequence length="155" mass="17658">MLVIASEHDDYMLTLQYSEIKHLTGRLKNLVITNKGRTFKAYSGIPDYLIKNSLFMDVTVKRTTFVSSKTDFLNELDLYFDVNSGSIFEKSKIKVLPSRKINSKNGFFVANHLPQIFYPFMGGYISALDGDYDVVNKIFKGSLTVRAYEDNPSES</sequence>